<dbReference type="Proteomes" id="UP000256253">
    <property type="component" value="Unassembled WGS sequence"/>
</dbReference>
<protein>
    <submittedName>
        <fullName evidence="1">Uncharacterized protein</fullName>
    </submittedName>
</protein>
<comment type="caution">
    <text evidence="1">The sequence shown here is derived from an EMBL/GenBank/DDBJ whole genome shotgun (WGS) entry which is preliminary data.</text>
</comment>
<proteinExistence type="predicted"/>
<evidence type="ECO:0000313" key="1">
    <source>
        <dbReference type="EMBL" id="REF30719.1"/>
    </source>
</evidence>
<evidence type="ECO:0000313" key="2">
    <source>
        <dbReference type="Proteomes" id="UP000256253"/>
    </source>
</evidence>
<gene>
    <name evidence="1" type="ORF">DFJ65_1734</name>
</gene>
<dbReference type="AlphaFoldDB" id="A0A3D9UN16"/>
<sequence length="153" mass="16164">MVAAGKRVVVTGWLRDPGLVASTPPEVETGAPELTISRSDSPLETLRSLPVRLTGRLVDGRLSVESAVHDERPDAWDAQQGGEGVDLEVANAVALEAPAADQLVSIGVSPADDGHVVVVQLSHPVPAVEEWAAAQGPTKVRVFVFVRDLLDEH</sequence>
<reference evidence="1 2" key="1">
    <citation type="submission" date="2018-08" db="EMBL/GenBank/DDBJ databases">
        <title>Sequencing the genomes of 1000 actinobacteria strains.</title>
        <authorList>
            <person name="Klenk H.-P."/>
        </authorList>
    </citation>
    <scope>NUCLEOTIDE SEQUENCE [LARGE SCALE GENOMIC DNA]</scope>
    <source>
        <strain evidence="1 2">DSM 22967</strain>
    </source>
</reference>
<organism evidence="1 2">
    <name type="scientific">Calidifontibacter indicus</name>
    <dbReference type="NCBI Taxonomy" id="419650"/>
    <lineage>
        <taxon>Bacteria</taxon>
        <taxon>Bacillati</taxon>
        <taxon>Actinomycetota</taxon>
        <taxon>Actinomycetes</taxon>
        <taxon>Micrococcales</taxon>
        <taxon>Dermacoccaceae</taxon>
        <taxon>Calidifontibacter</taxon>
    </lineage>
</organism>
<keyword evidence="2" id="KW-1185">Reference proteome</keyword>
<accession>A0A3D9UN16</accession>
<name>A0A3D9UN16_9MICO</name>
<dbReference type="EMBL" id="QTUA01000001">
    <property type="protein sequence ID" value="REF30719.1"/>
    <property type="molecule type" value="Genomic_DNA"/>
</dbReference>